<feature type="signal peptide" evidence="2">
    <location>
        <begin position="1"/>
        <end position="22"/>
    </location>
</feature>
<evidence type="ECO:0000256" key="2">
    <source>
        <dbReference type="SAM" id="SignalP"/>
    </source>
</evidence>
<feature type="region of interest" description="Disordered" evidence="1">
    <location>
        <begin position="27"/>
        <end position="47"/>
    </location>
</feature>
<sequence length="171" mass="19030">MKHFLLCIVAFAFLSCSDGKHAEVATTTASPAKASGNKKDTTATRSSLEEELLEKKGLMRLETFTSIPEEFIGCGCSFFLSKEDKKARNYIYRDAGDIAMLNLNGVIHSFDYKGKRKNKTLYANDSMLIEVDITKTVTSEEMEETSEVEGTFSLTKGKEKLEQKFVGYCGC</sequence>
<organism evidence="3 4">
    <name type="scientific">Nibribacter koreensis</name>
    <dbReference type="NCBI Taxonomy" id="1084519"/>
    <lineage>
        <taxon>Bacteria</taxon>
        <taxon>Pseudomonadati</taxon>
        <taxon>Bacteroidota</taxon>
        <taxon>Cytophagia</taxon>
        <taxon>Cytophagales</taxon>
        <taxon>Hymenobacteraceae</taxon>
        <taxon>Nibribacter</taxon>
    </lineage>
</organism>
<dbReference type="Proteomes" id="UP001501844">
    <property type="component" value="Unassembled WGS sequence"/>
</dbReference>
<proteinExistence type="predicted"/>
<keyword evidence="2" id="KW-0732">Signal</keyword>
<evidence type="ECO:0000313" key="3">
    <source>
        <dbReference type="EMBL" id="GAA4305576.1"/>
    </source>
</evidence>
<accession>A0ABP8FJZ8</accession>
<evidence type="ECO:0008006" key="5">
    <source>
        <dbReference type="Google" id="ProtNLM"/>
    </source>
</evidence>
<evidence type="ECO:0000256" key="1">
    <source>
        <dbReference type="SAM" id="MobiDB-lite"/>
    </source>
</evidence>
<evidence type="ECO:0000313" key="4">
    <source>
        <dbReference type="Proteomes" id="UP001501844"/>
    </source>
</evidence>
<dbReference type="PROSITE" id="PS51257">
    <property type="entry name" value="PROKAR_LIPOPROTEIN"/>
    <property type="match status" value="1"/>
</dbReference>
<dbReference type="RefSeq" id="WP_345165305.1">
    <property type="nucleotide sequence ID" value="NZ_BAABGX010000002.1"/>
</dbReference>
<name>A0ABP8FJZ8_9BACT</name>
<keyword evidence="4" id="KW-1185">Reference proteome</keyword>
<reference evidence="4" key="1">
    <citation type="journal article" date="2019" name="Int. J. Syst. Evol. Microbiol.">
        <title>The Global Catalogue of Microorganisms (GCM) 10K type strain sequencing project: providing services to taxonomists for standard genome sequencing and annotation.</title>
        <authorList>
            <consortium name="The Broad Institute Genomics Platform"/>
            <consortium name="The Broad Institute Genome Sequencing Center for Infectious Disease"/>
            <person name="Wu L."/>
            <person name="Ma J."/>
        </authorList>
    </citation>
    <scope>NUCLEOTIDE SEQUENCE [LARGE SCALE GENOMIC DNA]</scope>
    <source>
        <strain evidence="4">JCM 17917</strain>
    </source>
</reference>
<feature type="chain" id="PRO_5047516396" description="NlpE N-terminal domain-containing protein" evidence="2">
    <location>
        <begin position="23"/>
        <end position="171"/>
    </location>
</feature>
<gene>
    <name evidence="3" type="ORF">GCM10023183_19910</name>
</gene>
<comment type="caution">
    <text evidence="3">The sequence shown here is derived from an EMBL/GenBank/DDBJ whole genome shotgun (WGS) entry which is preliminary data.</text>
</comment>
<protein>
    <recommendedName>
        <fullName evidence="5">NlpE N-terminal domain-containing protein</fullName>
    </recommendedName>
</protein>
<dbReference type="EMBL" id="BAABGX010000002">
    <property type="protein sequence ID" value="GAA4305576.1"/>
    <property type="molecule type" value="Genomic_DNA"/>
</dbReference>